<dbReference type="EMBL" id="BSXT01000273">
    <property type="protein sequence ID" value="GMF23094.1"/>
    <property type="molecule type" value="Genomic_DNA"/>
</dbReference>
<evidence type="ECO:0000313" key="3">
    <source>
        <dbReference type="Proteomes" id="UP001165121"/>
    </source>
</evidence>
<feature type="region of interest" description="Disordered" evidence="1">
    <location>
        <begin position="1"/>
        <end position="22"/>
    </location>
</feature>
<protein>
    <submittedName>
        <fullName evidence="2">Unnamed protein product</fullName>
    </submittedName>
</protein>
<comment type="caution">
    <text evidence="2">The sequence shown here is derived from an EMBL/GenBank/DDBJ whole genome shotgun (WGS) entry which is preliminary data.</text>
</comment>
<sequence>MPSQTLKTRKPGSGAGHEPKQAASMLCTGVHVVSAFHSSISEQRSKCIAAAPRRLQIPHDVHVSIVRGPENRELRESFLSGFSAELHDAQVSVLRGSVDGGDRGALGAMSVQELHDLQMSLSRG</sequence>
<dbReference type="AlphaFoldDB" id="A0A9W6TZL7"/>
<dbReference type="Proteomes" id="UP001165121">
    <property type="component" value="Unassembled WGS sequence"/>
</dbReference>
<reference evidence="2" key="1">
    <citation type="submission" date="2023-04" db="EMBL/GenBank/DDBJ databases">
        <title>Phytophthora fragariaefolia NBRC 109709.</title>
        <authorList>
            <person name="Ichikawa N."/>
            <person name="Sato H."/>
            <person name="Tonouchi N."/>
        </authorList>
    </citation>
    <scope>NUCLEOTIDE SEQUENCE</scope>
    <source>
        <strain evidence="2">NBRC 109709</strain>
    </source>
</reference>
<name>A0A9W6TZL7_9STRA</name>
<accession>A0A9W6TZL7</accession>
<keyword evidence="3" id="KW-1185">Reference proteome</keyword>
<gene>
    <name evidence="2" type="ORF">Pfra01_000357100</name>
</gene>
<dbReference type="OrthoDB" id="10566436at2759"/>
<evidence type="ECO:0000313" key="2">
    <source>
        <dbReference type="EMBL" id="GMF23094.1"/>
    </source>
</evidence>
<organism evidence="2 3">
    <name type="scientific">Phytophthora fragariaefolia</name>
    <dbReference type="NCBI Taxonomy" id="1490495"/>
    <lineage>
        <taxon>Eukaryota</taxon>
        <taxon>Sar</taxon>
        <taxon>Stramenopiles</taxon>
        <taxon>Oomycota</taxon>
        <taxon>Peronosporomycetes</taxon>
        <taxon>Peronosporales</taxon>
        <taxon>Peronosporaceae</taxon>
        <taxon>Phytophthora</taxon>
    </lineage>
</organism>
<proteinExistence type="predicted"/>
<evidence type="ECO:0000256" key="1">
    <source>
        <dbReference type="SAM" id="MobiDB-lite"/>
    </source>
</evidence>